<dbReference type="GO" id="GO:0016301">
    <property type="term" value="F:kinase activity"/>
    <property type="evidence" value="ECO:0007669"/>
    <property type="project" value="UniProtKB-KW"/>
</dbReference>
<dbReference type="PANTHER" id="PTHR43320">
    <property type="entry name" value="SUGAR KINASE"/>
    <property type="match status" value="1"/>
</dbReference>
<evidence type="ECO:0000256" key="3">
    <source>
        <dbReference type="ARBA" id="ARBA00022777"/>
    </source>
</evidence>
<sequence>MRTIGLGNALVDVVLRVKDESVLSDIGIAKGAMELIDKDQMIRLRSASTDLSRSVSPGGSVCNTIRAMANLGANVGYIGKIGSDELAQSYESALQQAGVEPNFVKTEGISGSCTVFVTPDGERTMATFLGPAATLNPAELKSEIIRTYDCIYIEGYLIVNEPLFREALSLAKEAGLKVALDLSSFNVVESNLAMLQEVIPAYVDILFCNEQESFSFTGLSPREAASRLAQMVDIAVVTLGKEGALVATGNEVIPIDAVKALAVDTTGAGDHFAAGFLFGLSKSATLDRAARIGALLASHVVEVSGACIPDHQWEQIKLKVAHILN</sequence>
<evidence type="ECO:0000256" key="4">
    <source>
        <dbReference type="RuleBase" id="RU003704"/>
    </source>
</evidence>
<dbReference type="EMBL" id="FUYQ01000005">
    <property type="protein sequence ID" value="SKB40254.1"/>
    <property type="molecule type" value="Genomic_DNA"/>
</dbReference>
<dbReference type="InterPro" id="IPR052700">
    <property type="entry name" value="Carb_kinase_PfkB-like"/>
</dbReference>
<proteinExistence type="inferred from homology"/>
<evidence type="ECO:0000259" key="5">
    <source>
        <dbReference type="Pfam" id="PF00294"/>
    </source>
</evidence>
<keyword evidence="7" id="KW-1185">Reference proteome</keyword>
<evidence type="ECO:0000313" key="6">
    <source>
        <dbReference type="EMBL" id="SKB40254.1"/>
    </source>
</evidence>
<organism evidence="6 7">
    <name type="scientific">Parabacteroides chartae</name>
    <dbReference type="NCBI Taxonomy" id="1037355"/>
    <lineage>
        <taxon>Bacteria</taxon>
        <taxon>Pseudomonadati</taxon>
        <taxon>Bacteroidota</taxon>
        <taxon>Bacteroidia</taxon>
        <taxon>Bacteroidales</taxon>
        <taxon>Tannerellaceae</taxon>
        <taxon>Parabacteroides</taxon>
    </lineage>
</organism>
<evidence type="ECO:0000256" key="1">
    <source>
        <dbReference type="ARBA" id="ARBA00010688"/>
    </source>
</evidence>
<dbReference type="InterPro" id="IPR029056">
    <property type="entry name" value="Ribokinase-like"/>
</dbReference>
<dbReference type="CDD" id="cd01168">
    <property type="entry name" value="adenosine_kinase"/>
    <property type="match status" value="1"/>
</dbReference>
<dbReference type="PANTHER" id="PTHR43320:SF3">
    <property type="entry name" value="CARBOHYDRATE KINASE PFKB DOMAIN-CONTAINING PROTEIN"/>
    <property type="match status" value="1"/>
</dbReference>
<dbReference type="Pfam" id="PF00294">
    <property type="entry name" value="PfkB"/>
    <property type="match status" value="1"/>
</dbReference>
<dbReference type="Proteomes" id="UP000190852">
    <property type="component" value="Unassembled WGS sequence"/>
</dbReference>
<evidence type="ECO:0000313" key="7">
    <source>
        <dbReference type="Proteomes" id="UP000190852"/>
    </source>
</evidence>
<reference evidence="7" key="1">
    <citation type="submission" date="2017-02" db="EMBL/GenBank/DDBJ databases">
        <authorList>
            <person name="Varghese N."/>
            <person name="Submissions S."/>
        </authorList>
    </citation>
    <scope>NUCLEOTIDE SEQUENCE [LARGE SCALE GENOMIC DNA]</scope>
    <source>
        <strain evidence="7">DSM 24967</strain>
    </source>
</reference>
<dbReference type="InterPro" id="IPR002173">
    <property type="entry name" value="Carboh/pur_kinase_PfkB_CS"/>
</dbReference>
<evidence type="ECO:0000256" key="2">
    <source>
        <dbReference type="ARBA" id="ARBA00022679"/>
    </source>
</evidence>
<dbReference type="InterPro" id="IPR002139">
    <property type="entry name" value="Ribo/fructo_kinase"/>
</dbReference>
<name>A0A1T5AZ59_9BACT</name>
<dbReference type="PROSITE" id="PS00584">
    <property type="entry name" value="PFKB_KINASES_2"/>
    <property type="match status" value="1"/>
</dbReference>
<dbReference type="PRINTS" id="PR00990">
    <property type="entry name" value="RIBOKINASE"/>
</dbReference>
<accession>A0A1T5AZ59</accession>
<dbReference type="Gene3D" id="3.40.1190.20">
    <property type="match status" value="1"/>
</dbReference>
<dbReference type="InterPro" id="IPR011611">
    <property type="entry name" value="PfkB_dom"/>
</dbReference>
<feature type="domain" description="Carbohydrate kinase PfkB" evidence="5">
    <location>
        <begin position="49"/>
        <end position="309"/>
    </location>
</feature>
<dbReference type="RefSeq" id="WP_068183158.1">
    <property type="nucleotide sequence ID" value="NZ_FUYQ01000005.1"/>
</dbReference>
<dbReference type="AlphaFoldDB" id="A0A1T5AZ59"/>
<protein>
    <submittedName>
        <fullName evidence="6">Sugar or nucleoside kinase, ribokinase family</fullName>
    </submittedName>
</protein>
<gene>
    <name evidence="6" type="ORF">SAMN05660349_00930</name>
</gene>
<comment type="similarity">
    <text evidence="1 4">Belongs to the carbohydrate kinase PfkB family.</text>
</comment>
<dbReference type="SUPFAM" id="SSF53613">
    <property type="entry name" value="Ribokinase-like"/>
    <property type="match status" value="1"/>
</dbReference>
<keyword evidence="3 4" id="KW-0418">Kinase</keyword>
<keyword evidence="2 4" id="KW-0808">Transferase</keyword>